<evidence type="ECO:0000256" key="5">
    <source>
        <dbReference type="ARBA" id="ARBA00023098"/>
    </source>
</evidence>
<reference evidence="8" key="1">
    <citation type="submission" date="2021-02" db="EMBL/GenBank/DDBJ databases">
        <title>Draft genome sequence of Microbispora sp. RL4-1S isolated from rice leaves in Thailand.</title>
        <authorList>
            <person name="Muangham S."/>
            <person name="Duangmal K."/>
        </authorList>
    </citation>
    <scope>NUCLEOTIDE SEQUENCE</scope>
    <source>
        <strain evidence="8">RL4-1S</strain>
    </source>
</reference>
<keyword evidence="4" id="KW-0276">Fatty acid metabolism</keyword>
<evidence type="ECO:0000313" key="9">
    <source>
        <dbReference type="Proteomes" id="UP000674234"/>
    </source>
</evidence>
<dbReference type="InterPro" id="IPR003231">
    <property type="entry name" value="ACP"/>
</dbReference>
<organism evidence="8 9">
    <name type="scientific">Microbispora oryzae</name>
    <dbReference type="NCBI Taxonomy" id="2806554"/>
    <lineage>
        <taxon>Bacteria</taxon>
        <taxon>Bacillati</taxon>
        <taxon>Actinomycetota</taxon>
        <taxon>Actinomycetes</taxon>
        <taxon>Streptosporangiales</taxon>
        <taxon>Streptosporangiaceae</taxon>
        <taxon>Microbispora</taxon>
    </lineage>
</organism>
<dbReference type="Pfam" id="PF00550">
    <property type="entry name" value="PP-binding"/>
    <property type="match status" value="1"/>
</dbReference>
<evidence type="ECO:0000313" key="8">
    <source>
        <dbReference type="EMBL" id="MBP2706828.1"/>
    </source>
</evidence>
<dbReference type="GO" id="GO:0000035">
    <property type="term" value="F:acyl binding"/>
    <property type="evidence" value="ECO:0007669"/>
    <property type="project" value="TreeGrafter"/>
</dbReference>
<dbReference type="Proteomes" id="UP000674234">
    <property type="component" value="Unassembled WGS sequence"/>
</dbReference>
<evidence type="ECO:0000256" key="6">
    <source>
        <dbReference type="ARBA" id="ARBA00023160"/>
    </source>
</evidence>
<evidence type="ECO:0000259" key="7">
    <source>
        <dbReference type="PROSITE" id="PS50075"/>
    </source>
</evidence>
<dbReference type="PROSITE" id="PS50075">
    <property type="entry name" value="CARRIER"/>
    <property type="match status" value="1"/>
</dbReference>
<dbReference type="PANTHER" id="PTHR20863">
    <property type="entry name" value="ACYL CARRIER PROTEIN"/>
    <property type="match status" value="1"/>
</dbReference>
<evidence type="ECO:0000256" key="4">
    <source>
        <dbReference type="ARBA" id="ARBA00022832"/>
    </source>
</evidence>
<gene>
    <name evidence="8" type="ORF">JOL79_23765</name>
</gene>
<dbReference type="Gene3D" id="1.10.1200.10">
    <property type="entry name" value="ACP-like"/>
    <property type="match status" value="1"/>
</dbReference>
<name>A0A941AM03_9ACTN</name>
<evidence type="ECO:0000256" key="3">
    <source>
        <dbReference type="ARBA" id="ARBA00022553"/>
    </source>
</evidence>
<dbReference type="PANTHER" id="PTHR20863:SF76">
    <property type="entry name" value="CARRIER DOMAIN-CONTAINING PROTEIN"/>
    <property type="match status" value="1"/>
</dbReference>
<dbReference type="InterPro" id="IPR036736">
    <property type="entry name" value="ACP-like_sf"/>
</dbReference>
<keyword evidence="3" id="KW-0597">Phosphoprotein</keyword>
<proteinExistence type="predicted"/>
<dbReference type="GO" id="GO:0005829">
    <property type="term" value="C:cytosol"/>
    <property type="evidence" value="ECO:0007669"/>
    <property type="project" value="TreeGrafter"/>
</dbReference>
<dbReference type="EMBL" id="JAFCNB010000014">
    <property type="protein sequence ID" value="MBP2706828.1"/>
    <property type="molecule type" value="Genomic_DNA"/>
</dbReference>
<keyword evidence="1" id="KW-0596">Phosphopantetheine</keyword>
<keyword evidence="9" id="KW-1185">Reference proteome</keyword>
<comment type="caution">
    <text evidence="8">The sequence shown here is derived from an EMBL/GenBank/DDBJ whole genome shotgun (WGS) entry which is preliminary data.</text>
</comment>
<dbReference type="GO" id="GO:0009245">
    <property type="term" value="P:lipid A biosynthetic process"/>
    <property type="evidence" value="ECO:0007669"/>
    <property type="project" value="TreeGrafter"/>
</dbReference>
<keyword evidence="2" id="KW-0444">Lipid biosynthesis</keyword>
<dbReference type="GO" id="GO:0000036">
    <property type="term" value="F:acyl carrier activity"/>
    <property type="evidence" value="ECO:0007669"/>
    <property type="project" value="TreeGrafter"/>
</dbReference>
<sequence length="76" mass="8499">MFNQVREIIARKFQLDPNAITPEAKLKDLELDSLDVVDLSLVIEKELGVAVSDEEMLQAETVEAVVTLVESRSTRV</sequence>
<dbReference type="GO" id="GO:0016020">
    <property type="term" value="C:membrane"/>
    <property type="evidence" value="ECO:0007669"/>
    <property type="project" value="GOC"/>
</dbReference>
<keyword evidence="5" id="KW-0443">Lipid metabolism</keyword>
<keyword evidence="6" id="KW-0275">Fatty acid biosynthesis</keyword>
<evidence type="ECO:0000256" key="2">
    <source>
        <dbReference type="ARBA" id="ARBA00022516"/>
    </source>
</evidence>
<accession>A0A941AM03</accession>
<evidence type="ECO:0000256" key="1">
    <source>
        <dbReference type="ARBA" id="ARBA00022450"/>
    </source>
</evidence>
<dbReference type="SUPFAM" id="SSF47336">
    <property type="entry name" value="ACP-like"/>
    <property type="match status" value="1"/>
</dbReference>
<protein>
    <submittedName>
        <fullName evidence="8">Acyl carrier protein</fullName>
    </submittedName>
</protein>
<dbReference type="RefSeq" id="WP_210158108.1">
    <property type="nucleotide sequence ID" value="NZ_JAFCNB010000014.1"/>
</dbReference>
<feature type="domain" description="Carrier" evidence="7">
    <location>
        <begin position="1"/>
        <end position="73"/>
    </location>
</feature>
<dbReference type="InterPro" id="IPR009081">
    <property type="entry name" value="PP-bd_ACP"/>
</dbReference>
<dbReference type="AlphaFoldDB" id="A0A941AM03"/>